<dbReference type="RefSeq" id="WP_264514604.1">
    <property type="nucleotide sequence ID" value="NZ_JAPDDR010000008.1"/>
</dbReference>
<proteinExistence type="predicted"/>
<sequence length="152" mass="16870">MRIRPATPEDANALTEIAFAAKRHWNYPEDWIRRWQDLLTITPEYVLENRVLVAVSEDEGEVIGFSAVSLQGEVALLDHLWVLPAFMGKGAGRALFSAAEQAARESAAVRMTILSDPHAEPFYLRMGAVLCGRESASMDGEERYLPLLGKAL</sequence>
<evidence type="ECO:0000313" key="5">
    <source>
        <dbReference type="Proteomes" id="UP001165653"/>
    </source>
</evidence>
<evidence type="ECO:0000256" key="1">
    <source>
        <dbReference type="ARBA" id="ARBA00022679"/>
    </source>
</evidence>
<dbReference type="PROSITE" id="PS51186">
    <property type="entry name" value="GNAT"/>
    <property type="match status" value="1"/>
</dbReference>
<dbReference type="SUPFAM" id="SSF55729">
    <property type="entry name" value="Acyl-CoA N-acyltransferases (Nat)"/>
    <property type="match status" value="1"/>
</dbReference>
<dbReference type="InterPro" id="IPR016181">
    <property type="entry name" value="Acyl_CoA_acyltransferase"/>
</dbReference>
<gene>
    <name evidence="4" type="ORF">OJ996_15850</name>
</gene>
<evidence type="ECO:0000256" key="2">
    <source>
        <dbReference type="ARBA" id="ARBA00023315"/>
    </source>
</evidence>
<dbReference type="InterPro" id="IPR050832">
    <property type="entry name" value="Bact_Acetyltransf"/>
</dbReference>
<dbReference type="PANTHER" id="PTHR43877">
    <property type="entry name" value="AMINOALKYLPHOSPHONATE N-ACETYLTRANSFERASE-RELATED-RELATED"/>
    <property type="match status" value="1"/>
</dbReference>
<feature type="domain" description="N-acetyltransferase" evidence="3">
    <location>
        <begin position="1"/>
        <end position="152"/>
    </location>
</feature>
<keyword evidence="1" id="KW-0808">Transferase</keyword>
<protein>
    <submittedName>
        <fullName evidence="4">GNAT family N-acetyltransferase</fullName>
    </submittedName>
</protein>
<dbReference type="Pfam" id="PF00583">
    <property type="entry name" value="Acetyltransf_1"/>
    <property type="match status" value="1"/>
</dbReference>
<dbReference type="Gene3D" id="3.40.630.30">
    <property type="match status" value="1"/>
</dbReference>
<dbReference type="CDD" id="cd04301">
    <property type="entry name" value="NAT_SF"/>
    <property type="match status" value="1"/>
</dbReference>
<evidence type="ECO:0000313" key="4">
    <source>
        <dbReference type="EMBL" id="MCW1915061.1"/>
    </source>
</evidence>
<dbReference type="EMBL" id="JAPDDR010000008">
    <property type="protein sequence ID" value="MCW1915061.1"/>
    <property type="molecule type" value="Genomic_DNA"/>
</dbReference>
<keyword evidence="2" id="KW-0012">Acyltransferase</keyword>
<reference evidence="4" key="1">
    <citation type="submission" date="2022-10" db="EMBL/GenBank/DDBJ databases">
        <title>Luteolibacter sp. GHJ8, whole genome shotgun sequencing project.</title>
        <authorList>
            <person name="Zhao G."/>
            <person name="Shen L."/>
        </authorList>
    </citation>
    <scope>NUCLEOTIDE SEQUENCE</scope>
    <source>
        <strain evidence="4">GHJ8</strain>
    </source>
</reference>
<organism evidence="4 5">
    <name type="scientific">Luteolibacter rhizosphaerae</name>
    <dbReference type="NCBI Taxonomy" id="2989719"/>
    <lineage>
        <taxon>Bacteria</taxon>
        <taxon>Pseudomonadati</taxon>
        <taxon>Verrucomicrobiota</taxon>
        <taxon>Verrucomicrobiia</taxon>
        <taxon>Verrucomicrobiales</taxon>
        <taxon>Verrucomicrobiaceae</taxon>
        <taxon>Luteolibacter</taxon>
    </lineage>
</organism>
<evidence type="ECO:0000259" key="3">
    <source>
        <dbReference type="PROSITE" id="PS51186"/>
    </source>
</evidence>
<dbReference type="InterPro" id="IPR000182">
    <property type="entry name" value="GNAT_dom"/>
</dbReference>
<name>A0ABT3G6C4_9BACT</name>
<keyword evidence="5" id="KW-1185">Reference proteome</keyword>
<dbReference type="PANTHER" id="PTHR43877:SF1">
    <property type="entry name" value="ACETYLTRANSFERASE"/>
    <property type="match status" value="1"/>
</dbReference>
<dbReference type="Proteomes" id="UP001165653">
    <property type="component" value="Unassembled WGS sequence"/>
</dbReference>
<accession>A0ABT3G6C4</accession>
<comment type="caution">
    <text evidence="4">The sequence shown here is derived from an EMBL/GenBank/DDBJ whole genome shotgun (WGS) entry which is preliminary data.</text>
</comment>